<dbReference type="InterPro" id="IPR000286">
    <property type="entry name" value="HDACs"/>
</dbReference>
<evidence type="ECO:0000313" key="3">
    <source>
        <dbReference type="EMBL" id="QAZ69343.1"/>
    </source>
</evidence>
<dbReference type="KEGG" id="dcb:C3Y92_19705"/>
<organism evidence="3 4">
    <name type="scientific">Solidesulfovibrio carbinolicus</name>
    <dbReference type="NCBI Taxonomy" id="296842"/>
    <lineage>
        <taxon>Bacteria</taxon>
        <taxon>Pseudomonadati</taxon>
        <taxon>Thermodesulfobacteriota</taxon>
        <taxon>Desulfovibrionia</taxon>
        <taxon>Desulfovibrionales</taxon>
        <taxon>Desulfovibrionaceae</taxon>
        <taxon>Solidesulfovibrio</taxon>
    </lineage>
</organism>
<dbReference type="PANTHER" id="PTHR10625:SF10">
    <property type="entry name" value="HISTONE DEACETYLASE HDAC1"/>
    <property type="match status" value="1"/>
</dbReference>
<dbReference type="PANTHER" id="PTHR10625">
    <property type="entry name" value="HISTONE DEACETYLASE HDAC1-RELATED"/>
    <property type="match status" value="1"/>
</dbReference>
<dbReference type="Pfam" id="PF00850">
    <property type="entry name" value="Hist_deacetyl"/>
    <property type="match status" value="1"/>
</dbReference>
<dbReference type="RefSeq" id="WP_129355642.1">
    <property type="nucleotide sequence ID" value="NZ_CP026538.1"/>
</dbReference>
<dbReference type="InterPro" id="IPR037138">
    <property type="entry name" value="His_deacetylse_dom_sf"/>
</dbReference>
<proteinExistence type="inferred from homology"/>
<dbReference type="GO" id="GO:0040029">
    <property type="term" value="P:epigenetic regulation of gene expression"/>
    <property type="evidence" value="ECO:0007669"/>
    <property type="project" value="TreeGrafter"/>
</dbReference>
<dbReference type="EMBL" id="CP026538">
    <property type="protein sequence ID" value="QAZ69343.1"/>
    <property type="molecule type" value="Genomic_DNA"/>
</dbReference>
<dbReference type="InterPro" id="IPR023696">
    <property type="entry name" value="Ureohydrolase_dom_sf"/>
</dbReference>
<dbReference type="AlphaFoldDB" id="A0A4P6HPW3"/>
<evidence type="ECO:0000313" key="4">
    <source>
        <dbReference type="Proteomes" id="UP000293296"/>
    </source>
</evidence>
<protein>
    <submittedName>
        <fullName evidence="3">Histone deacetylase</fullName>
    </submittedName>
</protein>
<feature type="domain" description="Histone deacetylase" evidence="2">
    <location>
        <begin position="79"/>
        <end position="278"/>
    </location>
</feature>
<dbReference type="PRINTS" id="PR01270">
    <property type="entry name" value="HDASUPER"/>
</dbReference>
<reference evidence="3 4" key="1">
    <citation type="submission" date="2018-02" db="EMBL/GenBank/DDBJ databases">
        <title>Genome sequence of Desulfovibrio carbinolicus DSM 3852.</title>
        <authorList>
            <person name="Wilbanks E."/>
            <person name="Skennerton C.T."/>
            <person name="Orphan V.J."/>
        </authorList>
    </citation>
    <scope>NUCLEOTIDE SEQUENCE [LARGE SCALE GENOMIC DNA]</scope>
    <source>
        <strain evidence="3 4">DSM 3852</strain>
    </source>
</reference>
<accession>A0A4P6HPW3</accession>
<dbReference type="SUPFAM" id="SSF52768">
    <property type="entry name" value="Arginase/deacetylase"/>
    <property type="match status" value="1"/>
</dbReference>
<keyword evidence="4" id="KW-1185">Reference proteome</keyword>
<gene>
    <name evidence="3" type="ORF">C3Y92_19705</name>
</gene>
<dbReference type="Gene3D" id="3.40.800.20">
    <property type="entry name" value="Histone deacetylase domain"/>
    <property type="match status" value="1"/>
</dbReference>
<evidence type="ECO:0000259" key="2">
    <source>
        <dbReference type="Pfam" id="PF00850"/>
    </source>
</evidence>
<dbReference type="OrthoDB" id="9808367at2"/>
<name>A0A4P6HPW3_9BACT</name>
<dbReference type="Proteomes" id="UP000293296">
    <property type="component" value="Chromosome"/>
</dbReference>
<dbReference type="GO" id="GO:0004407">
    <property type="term" value="F:histone deacetylase activity"/>
    <property type="evidence" value="ECO:0007669"/>
    <property type="project" value="TreeGrafter"/>
</dbReference>
<evidence type="ECO:0000256" key="1">
    <source>
        <dbReference type="ARBA" id="ARBA00005947"/>
    </source>
</evidence>
<comment type="similarity">
    <text evidence="1">Belongs to the histone deacetylase family.</text>
</comment>
<dbReference type="CDD" id="cd09992">
    <property type="entry name" value="HDAC_classII"/>
    <property type="match status" value="1"/>
</dbReference>
<sequence length="438" mass="48495">MLKARHPLGIVFFPAYDWAISPTHPERQERLLYTQDQLREEGVFDIPGVTELKPDLASHEDVARVHFCFPDVAAVTTTSHLISAGGAIRAARTVMEKEAERAFALVRPPGHHAMKVVHGSRGFCNINIEAVMVEWLRERYGPLRVAIVDTDCHHGDGTQDVYWNDPDTLFISLHQDGRTLYPGTGFPLELGGPRALGTTVNVPLPPGTSDQGFLFAMREVVMPLIEDFKPDLIINSAGQDNHFSDPITDMAFSAQGYAQLTELLGADIAVLEGGYAIQGALPYVNLGLVLSMAGLDYSHVREPGFDPAAVRQSDKVTGYIEEVCRDIVKEVRNPRGPGKGDVANGWFSRRKTLYYDTDAITEYQTESVRLCDHCRGVVKYETESTRNPLCLGVEAPIGACERCVDEAYRIYEAGQIKGEYRHLALLDRVGKNYLSFTG</sequence>
<dbReference type="InterPro" id="IPR023801">
    <property type="entry name" value="His_deacetylse_dom"/>
</dbReference>